<reference evidence="5" key="1">
    <citation type="journal article" date="2019" name="Int. J. Syst. Evol. Microbiol.">
        <title>The Global Catalogue of Microorganisms (GCM) 10K type strain sequencing project: providing services to taxonomists for standard genome sequencing and annotation.</title>
        <authorList>
            <consortium name="The Broad Institute Genomics Platform"/>
            <consortium name="The Broad Institute Genome Sequencing Center for Infectious Disease"/>
            <person name="Wu L."/>
            <person name="Ma J."/>
        </authorList>
    </citation>
    <scope>NUCLEOTIDE SEQUENCE [LARGE SCALE GENOMIC DNA]</scope>
    <source>
        <strain evidence="5">CGMCC 4.7289</strain>
    </source>
</reference>
<proteinExistence type="predicted"/>
<dbReference type="RefSeq" id="WP_253761696.1">
    <property type="nucleotide sequence ID" value="NZ_JAMZDZ010000001.1"/>
</dbReference>
<evidence type="ECO:0000313" key="4">
    <source>
        <dbReference type="EMBL" id="MFC4134117.1"/>
    </source>
</evidence>
<organism evidence="4 5">
    <name type="scientific">Hamadaea flava</name>
    <dbReference type="NCBI Taxonomy" id="1742688"/>
    <lineage>
        <taxon>Bacteria</taxon>
        <taxon>Bacillati</taxon>
        <taxon>Actinomycetota</taxon>
        <taxon>Actinomycetes</taxon>
        <taxon>Micromonosporales</taxon>
        <taxon>Micromonosporaceae</taxon>
        <taxon>Hamadaea</taxon>
    </lineage>
</organism>
<dbReference type="PANTHER" id="PTHR37423:SF2">
    <property type="entry name" value="MEMBRANE-BOUND LYTIC MUREIN TRANSGLYCOSYLASE C"/>
    <property type="match status" value="1"/>
</dbReference>
<keyword evidence="2" id="KW-0732">Signal</keyword>
<dbReference type="EMBL" id="JBHSAY010000015">
    <property type="protein sequence ID" value="MFC4134117.1"/>
    <property type="molecule type" value="Genomic_DNA"/>
</dbReference>
<evidence type="ECO:0000259" key="3">
    <source>
        <dbReference type="Pfam" id="PF01464"/>
    </source>
</evidence>
<evidence type="ECO:0000256" key="1">
    <source>
        <dbReference type="SAM" id="MobiDB-lite"/>
    </source>
</evidence>
<keyword evidence="5" id="KW-1185">Reference proteome</keyword>
<dbReference type="Pfam" id="PF01464">
    <property type="entry name" value="SLT"/>
    <property type="match status" value="1"/>
</dbReference>
<name>A0ABV8LSS2_9ACTN</name>
<accession>A0ABV8LSS2</accession>
<comment type="caution">
    <text evidence="4">The sequence shown here is derived from an EMBL/GenBank/DDBJ whole genome shotgun (WGS) entry which is preliminary data.</text>
</comment>
<dbReference type="SUPFAM" id="SSF53955">
    <property type="entry name" value="Lysozyme-like"/>
    <property type="match status" value="1"/>
</dbReference>
<dbReference type="CDD" id="cd00254">
    <property type="entry name" value="LT-like"/>
    <property type="match status" value="1"/>
</dbReference>
<feature type="chain" id="PRO_5047420964" evidence="2">
    <location>
        <begin position="24"/>
        <end position="301"/>
    </location>
</feature>
<evidence type="ECO:0000256" key="2">
    <source>
        <dbReference type="SAM" id="SignalP"/>
    </source>
</evidence>
<feature type="region of interest" description="Disordered" evidence="1">
    <location>
        <begin position="39"/>
        <end position="120"/>
    </location>
</feature>
<dbReference type="InterPro" id="IPR008258">
    <property type="entry name" value="Transglycosylase_SLT_dom_1"/>
</dbReference>
<evidence type="ECO:0000313" key="5">
    <source>
        <dbReference type="Proteomes" id="UP001595816"/>
    </source>
</evidence>
<dbReference type="Gene3D" id="1.10.530.10">
    <property type="match status" value="1"/>
</dbReference>
<protein>
    <submittedName>
        <fullName evidence="4">Transglycosylase SLT domain-containing protein</fullName>
    </submittedName>
</protein>
<feature type="compositionally biased region" description="Low complexity" evidence="1">
    <location>
        <begin position="39"/>
        <end position="82"/>
    </location>
</feature>
<sequence>MRKSWFAVPLAVTLAGVSLAGLAAWGFADVATSSSTSAEATPAAADEPAVAPAGQVAAPSATPSSGAAVAASPSTSTSAGTPKVRRSNAGVPLPRRSDISEALPPTLPRRSGLHPGTGCPFHEGVDAAKADVRVALETAAQKPFWANDPRYASVTLPPALIKAVAWMESGWQSTIVACDGGIGTMQIMPDTATWMNQRFGTSYDLHTLGGNTMIGAEYLQWLIAYFGSAYFGSDYTLDAADCVSTDPAVPDYQTPCLLNAVIAAYNYGPGNVEVGDHIVIPNPDYVRPVRALMVSCPCSQY</sequence>
<dbReference type="InterPro" id="IPR023346">
    <property type="entry name" value="Lysozyme-like_dom_sf"/>
</dbReference>
<dbReference type="Proteomes" id="UP001595816">
    <property type="component" value="Unassembled WGS sequence"/>
</dbReference>
<gene>
    <name evidence="4" type="ORF">ACFOZ4_26190</name>
</gene>
<dbReference type="PANTHER" id="PTHR37423">
    <property type="entry name" value="SOLUBLE LYTIC MUREIN TRANSGLYCOSYLASE-RELATED"/>
    <property type="match status" value="1"/>
</dbReference>
<feature type="domain" description="Transglycosylase SLT" evidence="3">
    <location>
        <begin position="155"/>
        <end position="272"/>
    </location>
</feature>
<feature type="signal peptide" evidence="2">
    <location>
        <begin position="1"/>
        <end position="23"/>
    </location>
</feature>